<gene>
    <name evidence="1" type="ORF">SISSUDRAFT_801349</name>
</gene>
<sequence length="152" mass="16647">MQRDDGHISGEENRLAFLKEVRSRNGEDVEAILREVLFQLIKLKKSKDALGELELFLPSSPFQENAVMHIYASVLSLANSQQSNGSFSGIAMSGTGSNNVTQKAATPTFHLLDEKLVQDAKGHAGRALAVDEENVAASLIVQLIQRLWGEDQ</sequence>
<dbReference type="EMBL" id="KV428010">
    <property type="protein sequence ID" value="KZT43008.1"/>
    <property type="molecule type" value="Genomic_DNA"/>
</dbReference>
<dbReference type="STRING" id="1314776.A0A166HRD4"/>
<evidence type="ECO:0000313" key="1">
    <source>
        <dbReference type="EMBL" id="KZT43008.1"/>
    </source>
</evidence>
<keyword evidence="2" id="KW-1185">Reference proteome</keyword>
<evidence type="ECO:0000313" key="2">
    <source>
        <dbReference type="Proteomes" id="UP000076798"/>
    </source>
</evidence>
<dbReference type="AlphaFoldDB" id="A0A166HRD4"/>
<proteinExistence type="predicted"/>
<reference evidence="1 2" key="1">
    <citation type="journal article" date="2016" name="Mol. Biol. Evol.">
        <title>Comparative Genomics of Early-Diverging Mushroom-Forming Fungi Provides Insights into the Origins of Lignocellulose Decay Capabilities.</title>
        <authorList>
            <person name="Nagy L.G."/>
            <person name="Riley R."/>
            <person name="Tritt A."/>
            <person name="Adam C."/>
            <person name="Daum C."/>
            <person name="Floudas D."/>
            <person name="Sun H."/>
            <person name="Yadav J.S."/>
            <person name="Pangilinan J."/>
            <person name="Larsson K.H."/>
            <person name="Matsuura K."/>
            <person name="Barry K."/>
            <person name="Labutti K."/>
            <person name="Kuo R."/>
            <person name="Ohm R.A."/>
            <person name="Bhattacharya S.S."/>
            <person name="Shirouzu T."/>
            <person name="Yoshinaga Y."/>
            <person name="Martin F.M."/>
            <person name="Grigoriev I.V."/>
            <person name="Hibbett D.S."/>
        </authorList>
    </citation>
    <scope>NUCLEOTIDE SEQUENCE [LARGE SCALE GENOMIC DNA]</scope>
    <source>
        <strain evidence="1 2">HHB10207 ss-3</strain>
    </source>
</reference>
<name>A0A166HRD4_9AGAM</name>
<dbReference type="Proteomes" id="UP000076798">
    <property type="component" value="Unassembled WGS sequence"/>
</dbReference>
<accession>A0A166HRD4</accession>
<dbReference type="OrthoDB" id="2159786at2759"/>
<organism evidence="1 2">
    <name type="scientific">Sistotremastrum suecicum HHB10207 ss-3</name>
    <dbReference type="NCBI Taxonomy" id="1314776"/>
    <lineage>
        <taxon>Eukaryota</taxon>
        <taxon>Fungi</taxon>
        <taxon>Dikarya</taxon>
        <taxon>Basidiomycota</taxon>
        <taxon>Agaricomycotina</taxon>
        <taxon>Agaricomycetes</taxon>
        <taxon>Sistotremastrales</taxon>
        <taxon>Sistotremastraceae</taxon>
        <taxon>Sistotremastrum</taxon>
    </lineage>
</organism>
<protein>
    <submittedName>
        <fullName evidence="1">Uncharacterized protein</fullName>
    </submittedName>
</protein>